<evidence type="ECO:0000313" key="4">
    <source>
        <dbReference type="Proteomes" id="UP001358417"/>
    </source>
</evidence>
<sequence>MPAEFSVPYRSPRSTKTSYRKPPDICLRLGKLSITERIGGVLRVDFVQSIEDLLQDSPGVREGCDSQFSAPLVAWFKPHSVLPLDQLFSQSGVTPEAFPLSELQEQKLINQYFVAVHPICPLVSMVDLEDGAILGTALRAAVFYAAAVSFPLLQSQRSFGITKDALVNKLKALAEAEICKADILSCLDLQIFQVVLVYLTPQLLTEVSRSHSVFIGTVIRHFQIAGFDRECATDTSLERQTKRHLWQHLLFLNIRAVEAVGPEHTVVDDPSSLLPEHDEFVLPHSSGASNPTYILALVRYECYRIHRWIFRKRAPLKRGEISLQSLLAELNQATMSIYARYIDHLNDNIPIQKYASLVGKLLLARAEGMLLGSQRHKWEYPETALGLRDRVIRSCLDVLETAVTIETDPELSQWAWYAGAYQQYHSMLFPLAALHQAPHLPDADRIMAMADHVFGPSPTTSPRERSQMILRAIKNNMAAFLATIDPTRPDIAHLHAPLPFQPPNSRNNSHPDLVHQPSTTCVMESATRAAAIQHAMIDDQQYFYNSNNFFNVSPPALDGVGADAWWKWPPQMDQDELFRELNIF</sequence>
<evidence type="ECO:0000256" key="1">
    <source>
        <dbReference type="ARBA" id="ARBA00004123"/>
    </source>
</evidence>
<comment type="caution">
    <text evidence="3">The sequence shown here is derived from an EMBL/GenBank/DDBJ whole genome shotgun (WGS) entry which is preliminary data.</text>
</comment>
<evidence type="ECO:0000313" key="3">
    <source>
        <dbReference type="EMBL" id="KAK5059925.1"/>
    </source>
</evidence>
<dbReference type="GO" id="GO:0005634">
    <property type="term" value="C:nucleus"/>
    <property type="evidence" value="ECO:0007669"/>
    <property type="project" value="UniProtKB-SubCell"/>
</dbReference>
<protein>
    <recommendedName>
        <fullName evidence="5">Transcription factor domain-containing protein</fullName>
    </recommendedName>
</protein>
<gene>
    <name evidence="3" type="ORF">LTR84_009808</name>
</gene>
<keyword evidence="4" id="KW-1185">Reference proteome</keyword>
<dbReference type="PANTHER" id="PTHR31001:SF40">
    <property type="entry name" value="ZN(II)2CYS6 TRANSCRIPTION FACTOR (EUROFUNG)"/>
    <property type="match status" value="1"/>
</dbReference>
<dbReference type="Proteomes" id="UP001358417">
    <property type="component" value="Unassembled WGS sequence"/>
</dbReference>
<evidence type="ECO:0000256" key="2">
    <source>
        <dbReference type="ARBA" id="ARBA00023242"/>
    </source>
</evidence>
<dbReference type="PANTHER" id="PTHR31001">
    <property type="entry name" value="UNCHARACTERIZED TRANSCRIPTIONAL REGULATORY PROTEIN"/>
    <property type="match status" value="1"/>
</dbReference>
<keyword evidence="2" id="KW-0539">Nucleus</keyword>
<accession>A0AAV9NMZ7</accession>
<dbReference type="AlphaFoldDB" id="A0AAV9NMZ7"/>
<dbReference type="InterPro" id="IPR050613">
    <property type="entry name" value="Sec_Metabolite_Reg"/>
</dbReference>
<comment type="subcellular location">
    <subcellularLocation>
        <location evidence="1">Nucleus</location>
    </subcellularLocation>
</comment>
<dbReference type="RefSeq" id="XP_064709746.1">
    <property type="nucleotide sequence ID" value="XM_064853347.1"/>
</dbReference>
<dbReference type="GeneID" id="89977966"/>
<dbReference type="CDD" id="cd12148">
    <property type="entry name" value="fungal_TF_MHR"/>
    <property type="match status" value="1"/>
</dbReference>
<dbReference type="EMBL" id="JAVRRD010000004">
    <property type="protein sequence ID" value="KAK5059925.1"/>
    <property type="molecule type" value="Genomic_DNA"/>
</dbReference>
<name>A0AAV9NMZ7_9EURO</name>
<proteinExistence type="predicted"/>
<reference evidence="3 4" key="1">
    <citation type="submission" date="2023-08" db="EMBL/GenBank/DDBJ databases">
        <title>Black Yeasts Isolated from many extreme environments.</title>
        <authorList>
            <person name="Coleine C."/>
            <person name="Stajich J.E."/>
            <person name="Selbmann L."/>
        </authorList>
    </citation>
    <scope>NUCLEOTIDE SEQUENCE [LARGE SCALE GENOMIC DNA]</scope>
    <source>
        <strain evidence="3 4">CCFEE 5792</strain>
    </source>
</reference>
<organism evidence="3 4">
    <name type="scientific">Exophiala bonariae</name>
    <dbReference type="NCBI Taxonomy" id="1690606"/>
    <lineage>
        <taxon>Eukaryota</taxon>
        <taxon>Fungi</taxon>
        <taxon>Dikarya</taxon>
        <taxon>Ascomycota</taxon>
        <taxon>Pezizomycotina</taxon>
        <taxon>Eurotiomycetes</taxon>
        <taxon>Chaetothyriomycetidae</taxon>
        <taxon>Chaetothyriales</taxon>
        <taxon>Herpotrichiellaceae</taxon>
        <taxon>Exophiala</taxon>
    </lineage>
</organism>
<evidence type="ECO:0008006" key="5">
    <source>
        <dbReference type="Google" id="ProtNLM"/>
    </source>
</evidence>